<dbReference type="InterPro" id="IPR036047">
    <property type="entry name" value="F-box-like_dom_sf"/>
</dbReference>
<feature type="domain" description="F-box" evidence="2">
    <location>
        <begin position="23"/>
        <end position="69"/>
    </location>
</feature>
<dbReference type="AlphaFoldDB" id="A0A6D2L1A8"/>
<dbReference type="InterPro" id="IPR001810">
    <property type="entry name" value="F-box_dom"/>
</dbReference>
<accession>A0A6D2L1A8</accession>
<sequence length="131" mass="15024">MRTRSKRTKTVKNKINPQALEDENNFVQIPLDVVIEIVGRLPSKSVARFLVVSKSWETFIRSRAFITSFPFGSSSQPRLLITFSELDTEKDAKFGLLLLVFFFSNVIVYHVLHVRSQLLSTKSTFRSLLMA</sequence>
<keyword evidence="1" id="KW-1133">Transmembrane helix</keyword>
<protein>
    <recommendedName>
        <fullName evidence="2">F-box domain-containing protein</fullName>
    </recommendedName>
</protein>
<evidence type="ECO:0000256" key="1">
    <source>
        <dbReference type="SAM" id="Phobius"/>
    </source>
</evidence>
<proteinExistence type="predicted"/>
<evidence type="ECO:0000313" key="4">
    <source>
        <dbReference type="Proteomes" id="UP000467841"/>
    </source>
</evidence>
<gene>
    <name evidence="3" type="ORF">MERR_LOCUS45516</name>
</gene>
<dbReference type="PANTHER" id="PTHR31111:SF67">
    <property type="entry name" value="F-BOX DOMAIN-CONTAINING PROTEIN"/>
    <property type="match status" value="1"/>
</dbReference>
<dbReference type="PROSITE" id="PS50181">
    <property type="entry name" value="FBOX"/>
    <property type="match status" value="1"/>
</dbReference>
<dbReference type="Pfam" id="PF00646">
    <property type="entry name" value="F-box"/>
    <property type="match status" value="1"/>
</dbReference>
<keyword evidence="1" id="KW-0472">Membrane</keyword>
<organism evidence="3 4">
    <name type="scientific">Microthlaspi erraticum</name>
    <dbReference type="NCBI Taxonomy" id="1685480"/>
    <lineage>
        <taxon>Eukaryota</taxon>
        <taxon>Viridiplantae</taxon>
        <taxon>Streptophyta</taxon>
        <taxon>Embryophyta</taxon>
        <taxon>Tracheophyta</taxon>
        <taxon>Spermatophyta</taxon>
        <taxon>Magnoliopsida</taxon>
        <taxon>eudicotyledons</taxon>
        <taxon>Gunneridae</taxon>
        <taxon>Pentapetalae</taxon>
        <taxon>rosids</taxon>
        <taxon>malvids</taxon>
        <taxon>Brassicales</taxon>
        <taxon>Brassicaceae</taxon>
        <taxon>Coluteocarpeae</taxon>
        <taxon>Microthlaspi</taxon>
    </lineage>
</organism>
<comment type="caution">
    <text evidence="3">The sequence shown here is derived from an EMBL/GenBank/DDBJ whole genome shotgun (WGS) entry which is preliminary data.</text>
</comment>
<evidence type="ECO:0000259" key="2">
    <source>
        <dbReference type="PROSITE" id="PS50181"/>
    </source>
</evidence>
<dbReference type="PANTHER" id="PTHR31111">
    <property type="entry name" value="BNAA05G37150D PROTEIN-RELATED"/>
    <property type="match status" value="1"/>
</dbReference>
<keyword evidence="4" id="KW-1185">Reference proteome</keyword>
<dbReference type="OrthoDB" id="1113483at2759"/>
<dbReference type="EMBL" id="CACVBM020001718">
    <property type="protein sequence ID" value="CAA7058280.1"/>
    <property type="molecule type" value="Genomic_DNA"/>
</dbReference>
<dbReference type="SUPFAM" id="SSF81383">
    <property type="entry name" value="F-box domain"/>
    <property type="match status" value="1"/>
</dbReference>
<name>A0A6D2L1A8_9BRAS</name>
<feature type="transmembrane region" description="Helical" evidence="1">
    <location>
        <begin position="94"/>
        <end position="112"/>
    </location>
</feature>
<reference evidence="3" key="1">
    <citation type="submission" date="2020-01" db="EMBL/GenBank/DDBJ databases">
        <authorList>
            <person name="Mishra B."/>
        </authorList>
    </citation>
    <scope>NUCLEOTIDE SEQUENCE [LARGE SCALE GENOMIC DNA]</scope>
</reference>
<evidence type="ECO:0000313" key="3">
    <source>
        <dbReference type="EMBL" id="CAA7058280.1"/>
    </source>
</evidence>
<keyword evidence="1" id="KW-0812">Transmembrane</keyword>
<dbReference type="SMART" id="SM00256">
    <property type="entry name" value="FBOX"/>
    <property type="match status" value="1"/>
</dbReference>
<dbReference type="Proteomes" id="UP000467841">
    <property type="component" value="Unassembled WGS sequence"/>
</dbReference>